<dbReference type="InterPro" id="IPR006311">
    <property type="entry name" value="TAT_signal"/>
</dbReference>
<feature type="signal peptide" evidence="14">
    <location>
        <begin position="1"/>
        <end position="39"/>
    </location>
</feature>
<evidence type="ECO:0000313" key="18">
    <source>
        <dbReference type="Proteomes" id="UP001214441"/>
    </source>
</evidence>
<dbReference type="InterPro" id="IPR001930">
    <property type="entry name" value="Peptidase_M1"/>
</dbReference>
<evidence type="ECO:0000256" key="2">
    <source>
        <dbReference type="ARBA" id="ARBA00001947"/>
    </source>
</evidence>
<dbReference type="EMBL" id="JANCPR020000002">
    <property type="protein sequence ID" value="MDJ1130883.1"/>
    <property type="molecule type" value="Genomic_DNA"/>
</dbReference>
<evidence type="ECO:0000256" key="7">
    <source>
        <dbReference type="ARBA" id="ARBA00022723"/>
    </source>
</evidence>
<evidence type="ECO:0000256" key="3">
    <source>
        <dbReference type="ARBA" id="ARBA00010136"/>
    </source>
</evidence>
<dbReference type="PROSITE" id="PS51318">
    <property type="entry name" value="TAT"/>
    <property type="match status" value="1"/>
</dbReference>
<dbReference type="Gene3D" id="1.10.390.10">
    <property type="entry name" value="Neutral Protease Domain 2"/>
    <property type="match status" value="1"/>
</dbReference>
<keyword evidence="10" id="KW-0482">Metalloprotease</keyword>
<dbReference type="CDD" id="cd09603">
    <property type="entry name" value="M1_APN_like"/>
    <property type="match status" value="1"/>
</dbReference>
<dbReference type="SUPFAM" id="SSF63737">
    <property type="entry name" value="Leukotriene A4 hydrolase N-terminal domain"/>
    <property type="match status" value="1"/>
</dbReference>
<dbReference type="Pfam" id="PF01433">
    <property type="entry name" value="Peptidase_M1"/>
    <property type="match status" value="1"/>
</dbReference>
<comment type="catalytic activity">
    <reaction evidence="1">
        <text>Release of an N-terminal amino acid, Xaa-|-Yaa- from a peptide, amide or arylamide. Xaa is preferably Ala, but may be most amino acids including Pro (slow action). When a terminal hydrophobic residue is followed by a prolyl residue, the two may be released as an intact Xaa-Pro dipeptide.</text>
        <dbReference type="EC" id="3.4.11.2"/>
    </reaction>
</comment>
<evidence type="ECO:0000256" key="6">
    <source>
        <dbReference type="ARBA" id="ARBA00022670"/>
    </source>
</evidence>
<accession>A0ABT6ZP96</accession>
<evidence type="ECO:0000259" key="16">
    <source>
        <dbReference type="Pfam" id="PF17900"/>
    </source>
</evidence>
<comment type="similarity">
    <text evidence="3">Belongs to the peptidase M1 family.</text>
</comment>
<dbReference type="InterPro" id="IPR045357">
    <property type="entry name" value="Aminopeptidase_N-like_N"/>
</dbReference>
<proteinExistence type="inferred from homology"/>
<evidence type="ECO:0000256" key="12">
    <source>
        <dbReference type="ARBA" id="ARBA00031533"/>
    </source>
</evidence>
<dbReference type="InterPro" id="IPR014782">
    <property type="entry name" value="Peptidase_M1_dom"/>
</dbReference>
<feature type="domain" description="Aminopeptidase N-like N-terminal" evidence="16">
    <location>
        <begin position="71"/>
        <end position="246"/>
    </location>
</feature>
<keyword evidence="7" id="KW-0479">Metal-binding</keyword>
<dbReference type="EC" id="3.4.11.2" evidence="4"/>
<sequence>MTRTLQERSPRRRTRLRGAVALGACAACLALALPTPAAAGDPSPGAPSPGAPGAGDPLFPRAGNGGYDVRNYDLSFDFTPGSYDFTGTMKISAVTTQALSSFHLDTDGHTIDRVTVDGRRAAFKLETGDGGEKAGTGQELVVTPAQPLRSGRHFEVTVAYHGNGKDPRTGAQGWSFISDGGFVSTVQATRADTFAPVNDTPSDKATWDFHLTAPKGWTAAANGKRTGKRRAGDTRTTWDFALDSPMAPELMGISVAKQTELRGKGPHGLPLRHYVPSGQVERYKPVVERTGGQIAWLEKQLGAKYPFDTYGVQIVKDGYDAALENQTLSVFSPNWFKDAEKNDKYTTTMVHELTHQWFGDSVTPSDWQQAWLNEGPAVYYAARWADDKGFQPIEEKMKEAYGKLDAVRKTDGPPGLPTELGGFNIYDGAAVVLYALSQETGEKTFDRIMRSWVTRHAHSNASSRDFIRNAVEVSGDPSLTTFLKHWLYDKDNPPMPGHPDWS</sequence>
<evidence type="ECO:0000256" key="14">
    <source>
        <dbReference type="SAM" id="SignalP"/>
    </source>
</evidence>
<protein>
    <recommendedName>
        <fullName evidence="5">Aminopeptidase N</fullName>
        <ecNumber evidence="4">3.4.11.2</ecNumber>
    </recommendedName>
    <alternativeName>
        <fullName evidence="11">Alanine aminopeptidase</fullName>
    </alternativeName>
    <alternativeName>
        <fullName evidence="12">Lysyl aminopeptidase</fullName>
    </alternativeName>
</protein>
<dbReference type="InterPro" id="IPR027268">
    <property type="entry name" value="Peptidase_M4/M1_CTD_sf"/>
</dbReference>
<evidence type="ECO:0000256" key="1">
    <source>
        <dbReference type="ARBA" id="ARBA00000098"/>
    </source>
</evidence>
<dbReference type="PANTHER" id="PTHR11533">
    <property type="entry name" value="PROTEASE M1 ZINC METALLOPROTEASE"/>
    <property type="match status" value="1"/>
</dbReference>
<dbReference type="InterPro" id="IPR042097">
    <property type="entry name" value="Aminopeptidase_N-like_N_sf"/>
</dbReference>
<dbReference type="PRINTS" id="PR00756">
    <property type="entry name" value="ALADIPTASE"/>
</dbReference>
<keyword evidence="17" id="KW-0031">Aminopeptidase</keyword>
<dbReference type="Gene3D" id="2.60.40.1730">
    <property type="entry name" value="tricorn interacting facor f3 domain"/>
    <property type="match status" value="1"/>
</dbReference>
<gene>
    <name evidence="17" type="ORF">NMN56_002740</name>
</gene>
<feature type="region of interest" description="Disordered" evidence="13">
    <location>
        <begin position="37"/>
        <end position="62"/>
    </location>
</feature>
<dbReference type="GO" id="GO:0004177">
    <property type="term" value="F:aminopeptidase activity"/>
    <property type="evidence" value="ECO:0007669"/>
    <property type="project" value="UniProtKB-KW"/>
</dbReference>
<keyword evidence="9" id="KW-0862">Zinc</keyword>
<feature type="domain" description="Peptidase M1 membrane alanine aminopeptidase" evidence="15">
    <location>
        <begin position="288"/>
        <end position="486"/>
    </location>
</feature>
<dbReference type="SUPFAM" id="SSF55486">
    <property type="entry name" value="Metalloproteases ('zincins'), catalytic domain"/>
    <property type="match status" value="1"/>
</dbReference>
<dbReference type="InterPro" id="IPR050344">
    <property type="entry name" value="Peptidase_M1_aminopeptidases"/>
</dbReference>
<evidence type="ECO:0000256" key="11">
    <source>
        <dbReference type="ARBA" id="ARBA00029811"/>
    </source>
</evidence>
<keyword evidence="18" id="KW-1185">Reference proteome</keyword>
<keyword evidence="8 17" id="KW-0378">Hydrolase</keyword>
<evidence type="ECO:0000256" key="10">
    <source>
        <dbReference type="ARBA" id="ARBA00023049"/>
    </source>
</evidence>
<dbReference type="RefSeq" id="WP_274043506.1">
    <property type="nucleotide sequence ID" value="NZ_JANCPR020000002.1"/>
</dbReference>
<dbReference type="Proteomes" id="UP001214441">
    <property type="component" value="Unassembled WGS sequence"/>
</dbReference>
<reference evidence="17 18" key="1">
    <citation type="submission" date="2023-05" db="EMBL/GenBank/DDBJ databases">
        <title>Streptantibioticus silvisoli sp. nov., acidotolerant actinomycetes 1 from pine litter.</title>
        <authorList>
            <person name="Swiecimska M."/>
            <person name="Golinska P."/>
            <person name="Sangal V."/>
            <person name="Wachnowicz B."/>
            <person name="Goodfellow M."/>
        </authorList>
    </citation>
    <scope>NUCLEOTIDE SEQUENCE [LARGE SCALE GENOMIC DNA]</scope>
    <source>
        <strain evidence="17 18">DSM 42109</strain>
    </source>
</reference>
<comment type="cofactor">
    <cofactor evidence="2">
        <name>Zn(2+)</name>
        <dbReference type="ChEBI" id="CHEBI:29105"/>
    </cofactor>
</comment>
<feature type="chain" id="PRO_5045802069" description="Aminopeptidase N" evidence="14">
    <location>
        <begin position="40"/>
        <end position="502"/>
    </location>
</feature>
<dbReference type="Pfam" id="PF17900">
    <property type="entry name" value="Peptidase_M1_N"/>
    <property type="match status" value="1"/>
</dbReference>
<evidence type="ECO:0000256" key="13">
    <source>
        <dbReference type="SAM" id="MobiDB-lite"/>
    </source>
</evidence>
<evidence type="ECO:0000256" key="8">
    <source>
        <dbReference type="ARBA" id="ARBA00022801"/>
    </source>
</evidence>
<name>A0ABT6ZP96_9ACTN</name>
<evidence type="ECO:0000256" key="9">
    <source>
        <dbReference type="ARBA" id="ARBA00022833"/>
    </source>
</evidence>
<evidence type="ECO:0000313" key="17">
    <source>
        <dbReference type="EMBL" id="MDJ1130883.1"/>
    </source>
</evidence>
<keyword evidence="6" id="KW-0645">Protease</keyword>
<evidence type="ECO:0000259" key="15">
    <source>
        <dbReference type="Pfam" id="PF01433"/>
    </source>
</evidence>
<keyword evidence="14" id="KW-0732">Signal</keyword>
<evidence type="ECO:0000256" key="5">
    <source>
        <dbReference type="ARBA" id="ARBA00015611"/>
    </source>
</evidence>
<organism evidence="17 18">
    <name type="scientific">Streptomyces iconiensis</name>
    <dbReference type="NCBI Taxonomy" id="1384038"/>
    <lineage>
        <taxon>Bacteria</taxon>
        <taxon>Bacillati</taxon>
        <taxon>Actinomycetota</taxon>
        <taxon>Actinomycetes</taxon>
        <taxon>Kitasatosporales</taxon>
        <taxon>Streptomycetaceae</taxon>
        <taxon>Streptomyces</taxon>
    </lineage>
</organism>
<comment type="caution">
    <text evidence="17">The sequence shown here is derived from an EMBL/GenBank/DDBJ whole genome shotgun (WGS) entry which is preliminary data.</text>
</comment>
<evidence type="ECO:0000256" key="4">
    <source>
        <dbReference type="ARBA" id="ARBA00012564"/>
    </source>
</evidence>